<accession>A0A3B1A9P0</accession>
<dbReference type="AlphaFoldDB" id="A0A3B1A9P0"/>
<protein>
    <recommendedName>
        <fullName evidence="2">Lipocalin-like domain-containing protein</fullName>
    </recommendedName>
</protein>
<proteinExistence type="predicted"/>
<sequence>MKQGLRWLLAAIFFVSLSGCFEKEKEDTSWVLGTWELTHNPEDDDNDRLVFDSDETVTVLAEKGGKLAGSYQYAGGKLKISLPTQRKTIEVEFEVSSDYGKLIYESGAYYTKK</sequence>
<dbReference type="PROSITE" id="PS51257">
    <property type="entry name" value="PROKAR_LIPOPROTEIN"/>
    <property type="match status" value="1"/>
</dbReference>
<gene>
    <name evidence="1" type="ORF">MNBD_GAMMA17-976</name>
</gene>
<organism evidence="1">
    <name type="scientific">hydrothermal vent metagenome</name>
    <dbReference type="NCBI Taxonomy" id="652676"/>
    <lineage>
        <taxon>unclassified sequences</taxon>
        <taxon>metagenomes</taxon>
        <taxon>ecological metagenomes</taxon>
    </lineage>
</organism>
<reference evidence="1" key="1">
    <citation type="submission" date="2018-06" db="EMBL/GenBank/DDBJ databases">
        <authorList>
            <person name="Zhirakovskaya E."/>
        </authorList>
    </citation>
    <scope>NUCLEOTIDE SEQUENCE</scope>
</reference>
<name>A0A3B1A9P0_9ZZZZ</name>
<evidence type="ECO:0008006" key="2">
    <source>
        <dbReference type="Google" id="ProtNLM"/>
    </source>
</evidence>
<evidence type="ECO:0000313" key="1">
    <source>
        <dbReference type="EMBL" id="VAW90454.1"/>
    </source>
</evidence>
<dbReference type="EMBL" id="UOFQ01000191">
    <property type="protein sequence ID" value="VAW90454.1"/>
    <property type="molecule type" value="Genomic_DNA"/>
</dbReference>